<dbReference type="Proteomes" id="UP001596074">
    <property type="component" value="Unassembled WGS sequence"/>
</dbReference>
<dbReference type="RefSeq" id="WP_378281408.1">
    <property type="nucleotide sequence ID" value="NZ_JBHSON010000010.1"/>
</dbReference>
<dbReference type="InterPro" id="IPR036291">
    <property type="entry name" value="NAD(P)-bd_dom_sf"/>
</dbReference>
<dbReference type="Pfam" id="PF13561">
    <property type="entry name" value="adh_short_C2"/>
    <property type="match status" value="1"/>
</dbReference>
<accession>A0ABW0ZTI5</accession>
<dbReference type="PANTHER" id="PTHR43639">
    <property type="entry name" value="OXIDOREDUCTASE, SHORT-CHAIN DEHYDROGENASE/REDUCTASE FAMILY (AFU_ORTHOLOGUE AFUA_5G02870)"/>
    <property type="match status" value="1"/>
</dbReference>
<feature type="domain" description="Ketoreductase" evidence="3">
    <location>
        <begin position="7"/>
        <end position="189"/>
    </location>
</feature>
<dbReference type="PROSITE" id="PS00061">
    <property type="entry name" value="ADH_SHORT"/>
    <property type="match status" value="1"/>
</dbReference>
<name>A0ABW0ZTI5_9ACTN</name>
<dbReference type="PRINTS" id="PR00081">
    <property type="entry name" value="GDHRDH"/>
</dbReference>
<dbReference type="GO" id="GO:0016491">
    <property type="term" value="F:oxidoreductase activity"/>
    <property type="evidence" value="ECO:0007669"/>
    <property type="project" value="UniProtKB-KW"/>
</dbReference>
<dbReference type="PRINTS" id="PR00080">
    <property type="entry name" value="SDRFAMILY"/>
</dbReference>
<evidence type="ECO:0000259" key="3">
    <source>
        <dbReference type="SMART" id="SM00822"/>
    </source>
</evidence>
<dbReference type="InterPro" id="IPR002347">
    <property type="entry name" value="SDR_fam"/>
</dbReference>
<evidence type="ECO:0000313" key="5">
    <source>
        <dbReference type="Proteomes" id="UP001596074"/>
    </source>
</evidence>
<gene>
    <name evidence="4" type="ORF">ACFPZN_09210</name>
</gene>
<dbReference type="EC" id="1.1.1.-" evidence="4"/>
<proteinExistence type="inferred from homology"/>
<keyword evidence="2 4" id="KW-0560">Oxidoreductase</keyword>
<dbReference type="CDD" id="cd05233">
    <property type="entry name" value="SDR_c"/>
    <property type="match status" value="1"/>
</dbReference>
<dbReference type="InterPro" id="IPR020904">
    <property type="entry name" value="Sc_DH/Rdtase_CS"/>
</dbReference>
<evidence type="ECO:0000313" key="4">
    <source>
        <dbReference type="EMBL" id="MFC5745783.1"/>
    </source>
</evidence>
<dbReference type="SUPFAM" id="SSF51735">
    <property type="entry name" value="NAD(P)-binding Rossmann-fold domains"/>
    <property type="match status" value="1"/>
</dbReference>
<dbReference type="PANTHER" id="PTHR43639:SF1">
    <property type="entry name" value="SHORT-CHAIN DEHYDROGENASE_REDUCTASE FAMILY PROTEIN"/>
    <property type="match status" value="1"/>
</dbReference>
<comment type="caution">
    <text evidence="4">The sequence shown here is derived from an EMBL/GenBank/DDBJ whole genome shotgun (WGS) entry which is preliminary data.</text>
</comment>
<dbReference type="SMART" id="SM00822">
    <property type="entry name" value="PKS_KR"/>
    <property type="match status" value="1"/>
</dbReference>
<comment type="similarity">
    <text evidence="1">Belongs to the short-chain dehydrogenases/reductases (SDR) family.</text>
</comment>
<dbReference type="InterPro" id="IPR057326">
    <property type="entry name" value="KR_dom"/>
</dbReference>
<dbReference type="Gene3D" id="3.40.50.720">
    <property type="entry name" value="NAD(P)-binding Rossmann-like Domain"/>
    <property type="match status" value="1"/>
</dbReference>
<keyword evidence="5" id="KW-1185">Reference proteome</keyword>
<reference evidence="5" key="1">
    <citation type="journal article" date="2019" name="Int. J. Syst. Evol. Microbiol.">
        <title>The Global Catalogue of Microorganisms (GCM) 10K type strain sequencing project: providing services to taxonomists for standard genome sequencing and annotation.</title>
        <authorList>
            <consortium name="The Broad Institute Genomics Platform"/>
            <consortium name="The Broad Institute Genome Sequencing Center for Infectious Disease"/>
            <person name="Wu L."/>
            <person name="Ma J."/>
        </authorList>
    </citation>
    <scope>NUCLEOTIDE SEQUENCE [LARGE SCALE GENOMIC DNA]</scope>
    <source>
        <strain evidence="5">KCTC 42087</strain>
    </source>
</reference>
<sequence length="263" mass="27022">MRIAAQRKALVTGGGSGFGRLIAHRLHAAGAAVTVVDVDADGAAEVAGELGDRALGVTADVRSPEEMARAVRTTVERFGGLDTLVVSAGVFHIGSLESTTEQDWDRTLGVNLKGAFITVQAAAAPLRSSGRGRIVTIGSDCGRRGFARQVPYTASKFGLIGLTESVAAELAPDGVTANCVCPVGVPTTGMGQEVLDWKVRQAGETPEAIMKATARTNPLGRNASEDDVADAVLFLLSEQAGFLTGVTLDVDGGAHLGTVPGTR</sequence>
<dbReference type="EMBL" id="JBHSON010000010">
    <property type="protein sequence ID" value="MFC5745783.1"/>
    <property type="molecule type" value="Genomic_DNA"/>
</dbReference>
<evidence type="ECO:0000256" key="1">
    <source>
        <dbReference type="ARBA" id="ARBA00006484"/>
    </source>
</evidence>
<evidence type="ECO:0000256" key="2">
    <source>
        <dbReference type="ARBA" id="ARBA00023002"/>
    </source>
</evidence>
<protein>
    <submittedName>
        <fullName evidence="4">SDR family NAD(P)-dependent oxidoreductase</fullName>
        <ecNumber evidence="4">1.1.1.-</ecNumber>
    </submittedName>
</protein>
<organism evidence="4 5">
    <name type="scientific">Actinomadura rugatobispora</name>
    <dbReference type="NCBI Taxonomy" id="1994"/>
    <lineage>
        <taxon>Bacteria</taxon>
        <taxon>Bacillati</taxon>
        <taxon>Actinomycetota</taxon>
        <taxon>Actinomycetes</taxon>
        <taxon>Streptosporangiales</taxon>
        <taxon>Thermomonosporaceae</taxon>
        <taxon>Actinomadura</taxon>
    </lineage>
</organism>